<evidence type="ECO:0000256" key="2">
    <source>
        <dbReference type="ARBA" id="ARBA00006843"/>
    </source>
</evidence>
<feature type="compositionally biased region" description="Low complexity" evidence="6">
    <location>
        <begin position="1"/>
        <end position="14"/>
    </location>
</feature>
<dbReference type="KEGG" id="gsh:117367516"/>
<evidence type="ECO:0000256" key="4">
    <source>
        <dbReference type="ARBA" id="ARBA00022989"/>
    </source>
</evidence>
<feature type="transmembrane region" description="Helical" evidence="7">
    <location>
        <begin position="201"/>
        <end position="225"/>
    </location>
</feature>
<dbReference type="GeneID" id="117367516"/>
<gene>
    <name evidence="9" type="primary">PRRT1B</name>
</gene>
<dbReference type="OrthoDB" id="6083617at2759"/>
<dbReference type="Proteomes" id="UP000515159">
    <property type="component" value="Chromosome 10"/>
</dbReference>
<dbReference type="GO" id="GO:0016020">
    <property type="term" value="C:membrane"/>
    <property type="evidence" value="ECO:0007669"/>
    <property type="project" value="UniProtKB-SubCell"/>
</dbReference>
<dbReference type="CTD" id="642515"/>
<feature type="region of interest" description="Disordered" evidence="6">
    <location>
        <begin position="60"/>
        <end position="87"/>
    </location>
</feature>
<proteinExistence type="inferred from homology"/>
<feature type="compositionally biased region" description="Basic and acidic residues" evidence="6">
    <location>
        <begin position="17"/>
        <end position="26"/>
    </location>
</feature>
<sequence length="226" mass="24781">MESGSVTGDGSSSVLPKEVRSSELTERAAATTLPGNIAARSSVEEHTEFGRFTVQFHPKESTQHLKDSPGIVSSGFTGDPPPYSPPDPKAIHLLYPSFQSNFSGQVTIMHQPEPSNQMLYQNLSPGTLPYTIYNGSIGGYLPQAEVRRPPKDYMVESVLVMLFCCLMTGIIAIVYSNETRTALKRGDILQARNTSQKARSLVLFSLLFGVFVSISWVIYVVVTLYV</sequence>
<keyword evidence="8" id="KW-1185">Reference proteome</keyword>
<dbReference type="InterPro" id="IPR007593">
    <property type="entry name" value="CD225/Dispanin_fam"/>
</dbReference>
<keyword evidence="5 7" id="KW-0472">Membrane</keyword>
<evidence type="ECO:0000256" key="7">
    <source>
        <dbReference type="SAM" id="Phobius"/>
    </source>
</evidence>
<evidence type="ECO:0000256" key="5">
    <source>
        <dbReference type="ARBA" id="ARBA00023136"/>
    </source>
</evidence>
<evidence type="ECO:0000256" key="6">
    <source>
        <dbReference type="SAM" id="MobiDB-lite"/>
    </source>
</evidence>
<dbReference type="PANTHER" id="PTHR14948">
    <property type="entry name" value="NG5"/>
    <property type="match status" value="1"/>
</dbReference>
<dbReference type="FunCoup" id="A0A6P8SHP4">
    <property type="interactions" value="76"/>
</dbReference>
<evidence type="ECO:0000313" key="9">
    <source>
        <dbReference type="RefSeq" id="XP_033816003.1"/>
    </source>
</evidence>
<name>A0A6P8SHP4_GEOSA</name>
<comment type="similarity">
    <text evidence="2">Belongs to the CD225/Dispanin family.</text>
</comment>
<dbReference type="InterPro" id="IPR051423">
    <property type="entry name" value="CD225/Dispanin"/>
</dbReference>
<keyword evidence="3 7" id="KW-0812">Transmembrane</keyword>
<evidence type="ECO:0000256" key="3">
    <source>
        <dbReference type="ARBA" id="ARBA00022692"/>
    </source>
</evidence>
<evidence type="ECO:0000313" key="8">
    <source>
        <dbReference type="Proteomes" id="UP000515159"/>
    </source>
</evidence>
<dbReference type="Pfam" id="PF04505">
    <property type="entry name" value="CD225"/>
    <property type="match status" value="1"/>
</dbReference>
<evidence type="ECO:0000256" key="1">
    <source>
        <dbReference type="ARBA" id="ARBA00004370"/>
    </source>
</evidence>
<accession>A0A6P8SHP4</accession>
<dbReference type="PANTHER" id="PTHR14948:SF18">
    <property type="entry name" value="PROLINE RICH TRANSMEMBRANE PROTEIN 1B"/>
    <property type="match status" value="1"/>
</dbReference>
<organism evidence="8 9">
    <name type="scientific">Geotrypetes seraphini</name>
    <name type="common">Gaboon caecilian</name>
    <name type="synonym">Caecilia seraphini</name>
    <dbReference type="NCBI Taxonomy" id="260995"/>
    <lineage>
        <taxon>Eukaryota</taxon>
        <taxon>Metazoa</taxon>
        <taxon>Chordata</taxon>
        <taxon>Craniata</taxon>
        <taxon>Vertebrata</taxon>
        <taxon>Euteleostomi</taxon>
        <taxon>Amphibia</taxon>
        <taxon>Gymnophiona</taxon>
        <taxon>Geotrypetes</taxon>
    </lineage>
</organism>
<reference evidence="9" key="1">
    <citation type="submission" date="2025-08" db="UniProtKB">
        <authorList>
            <consortium name="RefSeq"/>
        </authorList>
    </citation>
    <scope>IDENTIFICATION</scope>
</reference>
<keyword evidence="4 7" id="KW-1133">Transmembrane helix</keyword>
<feature type="transmembrane region" description="Helical" evidence="7">
    <location>
        <begin position="153"/>
        <end position="175"/>
    </location>
</feature>
<feature type="region of interest" description="Disordered" evidence="6">
    <location>
        <begin position="1"/>
        <end position="44"/>
    </location>
</feature>
<dbReference type="AlphaFoldDB" id="A0A6P8SHP4"/>
<comment type="subcellular location">
    <subcellularLocation>
        <location evidence="1">Membrane</location>
    </subcellularLocation>
</comment>
<dbReference type="InParanoid" id="A0A6P8SHP4"/>
<protein>
    <submittedName>
        <fullName evidence="9">Proline rich transmembrane protein 1B</fullName>
    </submittedName>
</protein>
<dbReference type="RefSeq" id="XP_033816003.1">
    <property type="nucleotide sequence ID" value="XM_033960112.1"/>
</dbReference>